<evidence type="ECO:0000313" key="7">
    <source>
        <dbReference type="Proteomes" id="UP000078240"/>
    </source>
</evidence>
<proteinExistence type="predicted"/>
<dbReference type="GO" id="GO:0004560">
    <property type="term" value="F:alpha-L-fucosidase activity"/>
    <property type="evidence" value="ECO:0007669"/>
    <property type="project" value="InterPro"/>
</dbReference>
<dbReference type="SUPFAM" id="SSF48208">
    <property type="entry name" value="Six-hairpin glycosidases"/>
    <property type="match status" value="1"/>
</dbReference>
<dbReference type="EMBL" id="LSBH01000006">
    <property type="protein sequence ID" value="OAQ77700.1"/>
    <property type="molecule type" value="Genomic_DNA"/>
</dbReference>
<dbReference type="PANTHER" id="PTHR31084:SF3">
    <property type="entry name" value="ALPHA-FUCOSIDASE A"/>
    <property type="match status" value="1"/>
</dbReference>
<dbReference type="Gene3D" id="1.50.10.10">
    <property type="match status" value="1"/>
</dbReference>
<reference evidence="6 7" key="1">
    <citation type="submission" date="2016-01" db="EMBL/GenBank/DDBJ databases">
        <title>Biosynthesis of antibiotic leucinostatins and their inhibition on Phytophthora in bio-control Purpureocillium lilacinum.</title>
        <authorList>
            <person name="Wang G."/>
            <person name="Liu Z."/>
            <person name="Lin R."/>
            <person name="Li E."/>
            <person name="Mao Z."/>
            <person name="Ling J."/>
            <person name="Yin W."/>
            <person name="Xie B."/>
        </authorList>
    </citation>
    <scope>NUCLEOTIDE SEQUENCE [LARGE SCALE GENOMIC DNA]</scope>
    <source>
        <strain evidence="6">PLBJ-1</strain>
    </source>
</reference>
<dbReference type="Pfam" id="PF22124">
    <property type="entry name" value="Glyco_hydro_95_cat"/>
    <property type="match status" value="1"/>
</dbReference>
<evidence type="ECO:0000259" key="4">
    <source>
        <dbReference type="Pfam" id="PF22124"/>
    </source>
</evidence>
<dbReference type="AlphaFoldDB" id="A0A179GJW2"/>
<dbReference type="InterPro" id="IPR049053">
    <property type="entry name" value="AFCA-like_C"/>
</dbReference>
<evidence type="ECO:0000259" key="2">
    <source>
        <dbReference type="Pfam" id="PF14498"/>
    </source>
</evidence>
<accession>A0A179GJW2</accession>
<dbReference type="InterPro" id="IPR016518">
    <property type="entry name" value="Alpha-L-fucosidase"/>
</dbReference>
<evidence type="ECO:0000313" key="5">
    <source>
        <dbReference type="EMBL" id="KAK4078431.1"/>
    </source>
</evidence>
<organism evidence="6 7">
    <name type="scientific">Purpureocillium lilacinum</name>
    <name type="common">Paecilomyces lilacinus</name>
    <dbReference type="NCBI Taxonomy" id="33203"/>
    <lineage>
        <taxon>Eukaryota</taxon>
        <taxon>Fungi</taxon>
        <taxon>Dikarya</taxon>
        <taxon>Ascomycota</taxon>
        <taxon>Pezizomycotina</taxon>
        <taxon>Sordariomycetes</taxon>
        <taxon>Hypocreomycetidae</taxon>
        <taxon>Hypocreales</taxon>
        <taxon>Ophiocordycipitaceae</taxon>
        <taxon>Purpureocillium</taxon>
    </lineage>
</organism>
<evidence type="ECO:0000313" key="8">
    <source>
        <dbReference type="Proteomes" id="UP001287286"/>
    </source>
</evidence>
<evidence type="ECO:0000313" key="6">
    <source>
        <dbReference type="EMBL" id="OAQ77700.1"/>
    </source>
</evidence>
<comment type="caution">
    <text evidence="6">The sequence shown here is derived from an EMBL/GenBank/DDBJ whole genome shotgun (WGS) entry which is preliminary data.</text>
</comment>
<keyword evidence="1" id="KW-0732">Signal</keyword>
<dbReference type="InterPro" id="IPR054363">
    <property type="entry name" value="GH95_cat"/>
</dbReference>
<gene>
    <name evidence="5" type="ORF">Purlil1_12002</name>
    <name evidence="6" type="ORF">VFPBJ_08172</name>
</gene>
<keyword evidence="8" id="KW-1185">Reference proteome</keyword>
<reference evidence="5 8" key="3">
    <citation type="journal article" date="2024" name="Microbiol. Resour. Announc.">
        <title>Genome annotations for the ascomycete fungi Trichoderma harzianum, Trichoderma aggressivum, and Purpureocillium lilacinum.</title>
        <authorList>
            <person name="Beijen E.P.W."/>
            <person name="Ohm R.A."/>
        </authorList>
    </citation>
    <scope>NUCLEOTIDE SEQUENCE [LARGE SCALE GENOMIC DNA]</scope>
    <source>
        <strain evidence="5 8">CBS 150709</strain>
    </source>
</reference>
<dbReference type="InterPro" id="IPR027414">
    <property type="entry name" value="GH95_N_dom"/>
</dbReference>
<dbReference type="Proteomes" id="UP000078240">
    <property type="component" value="Unassembled WGS sequence"/>
</dbReference>
<feature type="chain" id="PRO_5008102714" evidence="1">
    <location>
        <begin position="21"/>
        <end position="794"/>
    </location>
</feature>
<dbReference type="Pfam" id="PF14498">
    <property type="entry name" value="Glyco_hyd_65N_2"/>
    <property type="match status" value="1"/>
</dbReference>
<dbReference type="Proteomes" id="UP001287286">
    <property type="component" value="Unassembled WGS sequence"/>
</dbReference>
<dbReference type="GO" id="GO:0005975">
    <property type="term" value="P:carbohydrate metabolic process"/>
    <property type="evidence" value="ECO:0007669"/>
    <property type="project" value="InterPro"/>
</dbReference>
<evidence type="ECO:0000256" key="1">
    <source>
        <dbReference type="SAM" id="SignalP"/>
    </source>
</evidence>
<name>A0A179GJW2_PURLI</name>
<dbReference type="EMBL" id="JAWRVI010000084">
    <property type="protein sequence ID" value="KAK4078431.1"/>
    <property type="molecule type" value="Genomic_DNA"/>
</dbReference>
<dbReference type="Pfam" id="PF21307">
    <property type="entry name" value="Glyco_hydro_95_C"/>
    <property type="match status" value="1"/>
</dbReference>
<reference evidence="5" key="2">
    <citation type="submission" date="2023-11" db="EMBL/GenBank/DDBJ databases">
        <authorList>
            <person name="Beijen E."/>
            <person name="Ohm R.A."/>
        </authorList>
    </citation>
    <scope>NUCLEOTIDE SEQUENCE</scope>
    <source>
        <strain evidence="5">CBS 150709</strain>
    </source>
</reference>
<dbReference type="PANTHER" id="PTHR31084">
    <property type="entry name" value="ALPHA-L-FUCOSIDASE 2"/>
    <property type="match status" value="1"/>
</dbReference>
<dbReference type="PIRSF" id="PIRSF007663">
    <property type="entry name" value="UCP007663"/>
    <property type="match status" value="1"/>
</dbReference>
<protein>
    <submittedName>
        <fullName evidence="6">Alpha-fucosidase</fullName>
    </submittedName>
    <submittedName>
        <fullName evidence="5">CAZyme family GH95</fullName>
    </submittedName>
</protein>
<dbReference type="InterPro" id="IPR008928">
    <property type="entry name" value="6-hairpin_glycosidase_sf"/>
</dbReference>
<sequence length="794" mass="87137">MKTAATIATWGLGLPIAVQARKLWTATPANVDNVLMTAYTIGNGKQAGMPLGVPGDDIVFLNHDSLWRGGPFANSSYAGGNPTESLAHFVPGIQKAIFKDDESALYGSTADYGSYEMLANLTVAIEGVDKSHVSKYKRSLDLETAVHTVTYTANGADYSTTQFCSYPDHVCVYRIASNKPLPDVTVGIIDDYRTSPASQSTCSSDGVHLSGRTAANQGMGEIGMKFDAQVQAIGSGVRGSCTKDGKMVVRGGHTKSVIFVLATGTEYDPKRGNAENKYSFRGEQPYPEVIDTIKKASKRTYDSLLKDHIRDHQEWYNLFALDLPDPNKSADVDTAKLLTEYTTDKGDPFVENLIVDYGKYMYIASSRPGSLPPNLQGKWAPSVNPAWSSDYHIDVNVQMNNWHAEQMGLGDLMSPLWDFMTDTWVPRGTESAKLWYNASGWVAFTNLNIFGHTAQGNDATWSDLHHDPAWMMATVWDRYDYSRDKAWYKSVGYPLMKGVAEFWLDVLVQDQYFKDGTLVANPCNSPEQGPTTFGCAQFQQVIWELFDHIIRDWNASGDADTKFLARVKAAFADLDQGVRVGNWGQIQEWKLDIDEKNNTHRHLSHLNGWFPGYAISGVHGKNKTIVDAVATSLYSRGNGTADSNTGWEKTLRAACWGRLGVVDEAYKEFKYTIDANFAPNALSVYTTDGSDGKPVELALPFQIDANFGQSAAALAMLATDLPQAWGDDSVQTVLLGPAIPQEWAGGSVKGLRLRGGGCVDFSWTNDGTVNKVAVRARKLPLRLVNKSGKTLAKI</sequence>
<evidence type="ECO:0000259" key="3">
    <source>
        <dbReference type="Pfam" id="PF21307"/>
    </source>
</evidence>
<dbReference type="InterPro" id="IPR012341">
    <property type="entry name" value="6hp_glycosidase-like_sf"/>
</dbReference>
<feature type="domain" description="Glycosyl hydrolase family 95 N-terminal" evidence="2">
    <location>
        <begin position="23"/>
        <end position="269"/>
    </location>
</feature>
<feature type="domain" description="Glycosyl hydrolase family 95 catalytic" evidence="4">
    <location>
        <begin position="301"/>
        <end position="717"/>
    </location>
</feature>
<feature type="signal peptide" evidence="1">
    <location>
        <begin position="1"/>
        <end position="20"/>
    </location>
</feature>
<feature type="domain" description="Alpha fucosidase A-like C-terminal" evidence="3">
    <location>
        <begin position="734"/>
        <end position="777"/>
    </location>
</feature>